<dbReference type="OrthoDB" id="822355at2"/>
<dbReference type="eggNOG" id="COG0300">
    <property type="taxonomic scope" value="Bacteria"/>
</dbReference>
<dbReference type="Gene3D" id="3.40.50.720">
    <property type="entry name" value="NAD(P)-binding Rossmann-like Domain"/>
    <property type="match status" value="1"/>
</dbReference>
<dbReference type="GO" id="GO:0016491">
    <property type="term" value="F:oxidoreductase activity"/>
    <property type="evidence" value="ECO:0007669"/>
    <property type="project" value="UniProtKB-KW"/>
</dbReference>
<dbReference type="AlphaFoldDB" id="A1BCU9"/>
<evidence type="ECO:0000313" key="3">
    <source>
        <dbReference type="EMBL" id="ABL64226.1"/>
    </source>
</evidence>
<evidence type="ECO:0000256" key="2">
    <source>
        <dbReference type="ARBA" id="ARBA00023002"/>
    </source>
</evidence>
<dbReference type="KEGG" id="cph:Cpha266_0157"/>
<dbReference type="STRING" id="290317.Cpha266_0157"/>
<organism evidence="3 4">
    <name type="scientific">Chlorobium phaeobacteroides (strain DSM 266 / SMG 266 / 2430)</name>
    <dbReference type="NCBI Taxonomy" id="290317"/>
    <lineage>
        <taxon>Bacteria</taxon>
        <taxon>Pseudomonadati</taxon>
        <taxon>Chlorobiota</taxon>
        <taxon>Chlorobiia</taxon>
        <taxon>Chlorobiales</taxon>
        <taxon>Chlorobiaceae</taxon>
        <taxon>Chlorobium/Pelodictyon group</taxon>
        <taxon>Chlorobium</taxon>
    </lineage>
</organism>
<dbReference type="Pfam" id="PF00106">
    <property type="entry name" value="adh_short"/>
    <property type="match status" value="1"/>
</dbReference>
<proteinExistence type="inferred from homology"/>
<dbReference type="PRINTS" id="PR00081">
    <property type="entry name" value="GDHRDH"/>
</dbReference>
<dbReference type="GO" id="GO:0016020">
    <property type="term" value="C:membrane"/>
    <property type="evidence" value="ECO:0007669"/>
    <property type="project" value="TreeGrafter"/>
</dbReference>
<dbReference type="InterPro" id="IPR002347">
    <property type="entry name" value="SDR_fam"/>
</dbReference>
<dbReference type="EMBL" id="CP000492">
    <property type="protein sequence ID" value="ABL64226.1"/>
    <property type="molecule type" value="Genomic_DNA"/>
</dbReference>
<protein>
    <submittedName>
        <fullName evidence="3">Short-chain dehydrogenase/reductase SDR</fullName>
    </submittedName>
</protein>
<gene>
    <name evidence="3" type="ordered locus">Cpha266_0157</name>
</gene>
<name>A1BCU9_CHLPD</name>
<evidence type="ECO:0000313" key="4">
    <source>
        <dbReference type="Proteomes" id="UP000008701"/>
    </source>
</evidence>
<keyword evidence="4" id="KW-1185">Reference proteome</keyword>
<sequence length="249" mass="26798" precursor="true">MKRVIIIGATSGIGRALASLYIAEGWTTGLCGRRTAFLEDLRSVAGKQVLVRAMDVTDTVAARKVFVELVQVMGGVDLVIISAGTGYLDPSFPWEKELETLKTNVTGFAAIAHAAFEVFRHQGFGHLAGISSIAAIRGGSVPAYHASKAFVSNYLQGVRCLAAASGLQIHVTDILPGFVDTAMAKGDGLFWVASPEKAALQIFRAISKKKYRVCITKRWQIIAILLRVMPSGVYNGLLCRKKGKVDRGM</sequence>
<reference evidence="3 4" key="1">
    <citation type="submission" date="2006-12" db="EMBL/GenBank/DDBJ databases">
        <title>Complete sequence of Chlorobium phaeobacteroides DSM 266.</title>
        <authorList>
            <consortium name="US DOE Joint Genome Institute"/>
            <person name="Copeland A."/>
            <person name="Lucas S."/>
            <person name="Lapidus A."/>
            <person name="Barry K."/>
            <person name="Detter J.C."/>
            <person name="Glavina del Rio T."/>
            <person name="Hammon N."/>
            <person name="Israni S."/>
            <person name="Pitluck S."/>
            <person name="Goltsman E."/>
            <person name="Schmutz J."/>
            <person name="Larimer F."/>
            <person name="Land M."/>
            <person name="Hauser L."/>
            <person name="Mikhailova N."/>
            <person name="Li T."/>
            <person name="Overmann J."/>
            <person name="Bryant D.A."/>
            <person name="Richardson P."/>
        </authorList>
    </citation>
    <scope>NUCLEOTIDE SEQUENCE [LARGE SCALE GENOMIC DNA]</scope>
    <source>
        <strain evidence="3 4">DSM 266</strain>
    </source>
</reference>
<dbReference type="HOGENOM" id="CLU_010194_2_1_10"/>
<dbReference type="InterPro" id="IPR036291">
    <property type="entry name" value="NAD(P)-bd_dom_sf"/>
</dbReference>
<dbReference type="PANTHER" id="PTHR44196:SF3">
    <property type="entry name" value="SHORT CHAIN DEHYDROGENASE FAMILY PROTEIN"/>
    <property type="match status" value="1"/>
</dbReference>
<comment type="similarity">
    <text evidence="1">Belongs to the short-chain dehydrogenases/reductases (SDR) family.</text>
</comment>
<keyword evidence="2" id="KW-0560">Oxidoreductase</keyword>
<dbReference type="RefSeq" id="WP_011744066.1">
    <property type="nucleotide sequence ID" value="NC_008639.1"/>
</dbReference>
<dbReference type="SUPFAM" id="SSF51735">
    <property type="entry name" value="NAD(P)-binding Rossmann-fold domains"/>
    <property type="match status" value="1"/>
</dbReference>
<accession>A1BCU9</accession>
<dbReference type="PANTHER" id="PTHR44196">
    <property type="entry name" value="DEHYDROGENASE/REDUCTASE SDR FAMILY MEMBER 7B"/>
    <property type="match status" value="1"/>
</dbReference>
<evidence type="ECO:0000256" key="1">
    <source>
        <dbReference type="ARBA" id="ARBA00006484"/>
    </source>
</evidence>
<dbReference type="Proteomes" id="UP000008701">
    <property type="component" value="Chromosome"/>
</dbReference>